<gene>
    <name evidence="1" type="ORF">CYR32_07520</name>
</gene>
<reference evidence="1 2" key="1">
    <citation type="submission" date="2017-12" db="EMBL/GenBank/DDBJ databases">
        <title>Characterization of six clinical isolates of Enterochimera gen. nov., a novel genus of the Yersiniaciae family and the three species Enterochimera arupensis sp. nov., Enterochimera coloradensis sp. nov, and Enterochimera californica sp. nov.</title>
        <authorList>
            <person name="Rossi A."/>
            <person name="Fisher M."/>
        </authorList>
    </citation>
    <scope>NUCLEOTIDE SEQUENCE [LARGE SCALE GENOMIC DNA]</scope>
    <source>
        <strain evidence="2">2016-Iso4</strain>
    </source>
</reference>
<dbReference type="AlphaFoldDB" id="A0A2N5E6D0"/>
<evidence type="ECO:0000313" key="1">
    <source>
        <dbReference type="EMBL" id="PLR36880.1"/>
    </source>
</evidence>
<protein>
    <submittedName>
        <fullName evidence="1">Uncharacterized protein</fullName>
    </submittedName>
</protein>
<organism evidence="1 2">
    <name type="scientific">Chimaeribacter coloradensis</name>
    <dbReference type="NCBI Taxonomy" id="2060068"/>
    <lineage>
        <taxon>Bacteria</taxon>
        <taxon>Pseudomonadati</taxon>
        <taxon>Pseudomonadota</taxon>
        <taxon>Gammaproteobacteria</taxon>
        <taxon>Enterobacterales</taxon>
        <taxon>Yersiniaceae</taxon>
        <taxon>Chimaeribacter</taxon>
    </lineage>
</organism>
<dbReference type="OrthoDB" id="6505153at2"/>
<accession>A0A2N5E6D0</accession>
<sequence>MTASWIINEYLDPCTLPDNLADAFPPLVEPLVDIGYTPVLYCGHQIVNGTNYMLICKRVMLAPVFSTTLVKCIIHETLPVQGQRHYHILSMEELMNIR</sequence>
<proteinExistence type="predicted"/>
<comment type="caution">
    <text evidence="1">The sequence shown here is derived from an EMBL/GenBank/DDBJ whole genome shotgun (WGS) entry which is preliminary data.</text>
</comment>
<evidence type="ECO:0000313" key="2">
    <source>
        <dbReference type="Proteomes" id="UP000234503"/>
    </source>
</evidence>
<keyword evidence="2" id="KW-1185">Reference proteome</keyword>
<dbReference type="EMBL" id="PJZH01000005">
    <property type="protein sequence ID" value="PLR36880.1"/>
    <property type="molecule type" value="Genomic_DNA"/>
</dbReference>
<dbReference type="Proteomes" id="UP000234503">
    <property type="component" value="Unassembled WGS sequence"/>
</dbReference>
<dbReference type="RefSeq" id="WP_101823784.1">
    <property type="nucleotide sequence ID" value="NZ_PJZH01000005.1"/>
</dbReference>
<name>A0A2N5E6D0_9GAMM</name>